<feature type="transmembrane region" description="Helical" evidence="1">
    <location>
        <begin position="154"/>
        <end position="180"/>
    </location>
</feature>
<gene>
    <name evidence="2" type="ORF">JOC27_001943</name>
</gene>
<dbReference type="RefSeq" id="WP_205007051.1">
    <property type="nucleotide sequence ID" value="NZ_CBCRXA010000017.1"/>
</dbReference>
<accession>A0ABS2QAY8</accession>
<evidence type="ECO:0000313" key="3">
    <source>
        <dbReference type="Proteomes" id="UP000823201"/>
    </source>
</evidence>
<protein>
    <submittedName>
        <fullName evidence="2">ABC-2 type transport system permease protein</fullName>
    </submittedName>
</protein>
<sequence>MNKFAGLLQNENMKIYRRGSFKVMIAILIGLVLLVGMILRFNTPQPSTTATTHWKQQLQAQINQDKKQLPSLKADKQVYETFKKNIAINQYRIKHNLKPSSSETLWQFVMAVAGNMITIIGVFTVIVVATSIASEFDSGTIKLLLIRPIYRTEILLSKYVSALLFTVLSLIVLFVASWIVGGICFGFDSASEAHLVYSNGVVHQTSWTLAVWQTYLLDCVSLVMTVTAAGLIAAVFRNGGLAIGLSIFMMMAGPIAVQLLSRFDWVKYILFANTDLTQYTNGVPLRSEMTLGFSIAVLAVYYSVFVLVGWVFFTRRDIKA</sequence>
<feature type="transmembrane region" description="Helical" evidence="1">
    <location>
        <begin position="291"/>
        <end position="313"/>
    </location>
</feature>
<comment type="caution">
    <text evidence="2">The sequence shown here is derived from an EMBL/GenBank/DDBJ whole genome shotgun (WGS) entry which is preliminary data.</text>
</comment>
<keyword evidence="1" id="KW-1133">Transmembrane helix</keyword>
<feature type="transmembrane region" description="Helical" evidence="1">
    <location>
        <begin position="21"/>
        <end position="39"/>
    </location>
</feature>
<feature type="transmembrane region" description="Helical" evidence="1">
    <location>
        <begin position="243"/>
        <end position="261"/>
    </location>
</feature>
<feature type="transmembrane region" description="Helical" evidence="1">
    <location>
        <begin position="215"/>
        <end position="236"/>
    </location>
</feature>
<keyword evidence="3" id="KW-1185">Reference proteome</keyword>
<dbReference type="PANTHER" id="PTHR37305:SF1">
    <property type="entry name" value="MEMBRANE PROTEIN"/>
    <property type="match status" value="1"/>
</dbReference>
<reference evidence="2 3" key="1">
    <citation type="submission" date="2021-01" db="EMBL/GenBank/DDBJ databases">
        <title>Genomic Encyclopedia of Type Strains, Phase IV (KMG-IV): sequencing the most valuable type-strain genomes for metagenomic binning, comparative biology and taxonomic classification.</title>
        <authorList>
            <person name="Goeker M."/>
        </authorList>
    </citation>
    <scope>NUCLEOTIDE SEQUENCE [LARGE SCALE GENOMIC DNA]</scope>
    <source>
        <strain evidence="2 3">DSM 100968</strain>
    </source>
</reference>
<dbReference type="Pfam" id="PF12679">
    <property type="entry name" value="ABC2_membrane_2"/>
    <property type="match status" value="1"/>
</dbReference>
<dbReference type="PANTHER" id="PTHR37305">
    <property type="entry name" value="INTEGRAL MEMBRANE PROTEIN-RELATED"/>
    <property type="match status" value="1"/>
</dbReference>
<keyword evidence="1" id="KW-0472">Membrane</keyword>
<keyword evidence="1" id="KW-0812">Transmembrane</keyword>
<organism evidence="2 3">
    <name type="scientific">Sporolactobacillus spathodeae</name>
    <dbReference type="NCBI Taxonomy" id="1465502"/>
    <lineage>
        <taxon>Bacteria</taxon>
        <taxon>Bacillati</taxon>
        <taxon>Bacillota</taxon>
        <taxon>Bacilli</taxon>
        <taxon>Bacillales</taxon>
        <taxon>Sporolactobacillaceae</taxon>
        <taxon>Sporolactobacillus</taxon>
    </lineage>
</organism>
<dbReference type="EMBL" id="JAFBEV010000018">
    <property type="protein sequence ID" value="MBM7658490.1"/>
    <property type="molecule type" value="Genomic_DNA"/>
</dbReference>
<name>A0ABS2QAY8_9BACL</name>
<dbReference type="Proteomes" id="UP000823201">
    <property type="component" value="Unassembled WGS sequence"/>
</dbReference>
<feature type="transmembrane region" description="Helical" evidence="1">
    <location>
        <begin position="105"/>
        <end position="133"/>
    </location>
</feature>
<evidence type="ECO:0000256" key="1">
    <source>
        <dbReference type="SAM" id="Phobius"/>
    </source>
</evidence>
<proteinExistence type="predicted"/>
<evidence type="ECO:0000313" key="2">
    <source>
        <dbReference type="EMBL" id="MBM7658490.1"/>
    </source>
</evidence>